<reference evidence="1 2" key="1">
    <citation type="submission" date="2018-06" db="EMBL/GenBank/DDBJ databases">
        <title>Complete Genomes of Monosporascus.</title>
        <authorList>
            <person name="Robinson A.J."/>
            <person name="Natvig D.O."/>
        </authorList>
    </citation>
    <scope>NUCLEOTIDE SEQUENCE [LARGE SCALE GENOMIC DNA]</scope>
    <source>
        <strain evidence="1 2">CBS 110550</strain>
    </source>
</reference>
<name>A0A4Q4STY3_9PEZI</name>
<dbReference type="Proteomes" id="UP000293360">
    <property type="component" value="Unassembled WGS sequence"/>
</dbReference>
<comment type="caution">
    <text evidence="1">The sequence shown here is derived from an EMBL/GenBank/DDBJ whole genome shotgun (WGS) entry which is preliminary data.</text>
</comment>
<dbReference type="InterPro" id="IPR011042">
    <property type="entry name" value="6-blade_b-propeller_TolB-like"/>
</dbReference>
<gene>
    <name evidence="1" type="ORF">DL764_009842</name>
</gene>
<dbReference type="SUPFAM" id="SSF63829">
    <property type="entry name" value="Calcium-dependent phosphotriesterase"/>
    <property type="match status" value="1"/>
</dbReference>
<evidence type="ECO:0008006" key="3">
    <source>
        <dbReference type="Google" id="ProtNLM"/>
    </source>
</evidence>
<dbReference type="EMBL" id="QJNU01001028">
    <property type="protein sequence ID" value="RYO80832.1"/>
    <property type="molecule type" value="Genomic_DNA"/>
</dbReference>
<dbReference type="Gene3D" id="2.120.10.30">
    <property type="entry name" value="TolB, C-terminal domain"/>
    <property type="match status" value="1"/>
</dbReference>
<dbReference type="PANTHER" id="PTHR42060:SF1">
    <property type="entry name" value="NHL REPEAT-CONTAINING PROTEIN"/>
    <property type="match status" value="1"/>
</dbReference>
<organism evidence="1 2">
    <name type="scientific">Monosporascus ibericus</name>
    <dbReference type="NCBI Taxonomy" id="155417"/>
    <lineage>
        <taxon>Eukaryota</taxon>
        <taxon>Fungi</taxon>
        <taxon>Dikarya</taxon>
        <taxon>Ascomycota</taxon>
        <taxon>Pezizomycotina</taxon>
        <taxon>Sordariomycetes</taxon>
        <taxon>Xylariomycetidae</taxon>
        <taxon>Xylariales</taxon>
        <taxon>Xylariales incertae sedis</taxon>
        <taxon>Monosporascus</taxon>
    </lineage>
</organism>
<proteinExistence type="predicted"/>
<dbReference type="PANTHER" id="PTHR42060">
    <property type="entry name" value="NHL REPEAT-CONTAINING PROTEIN-RELATED"/>
    <property type="match status" value="1"/>
</dbReference>
<dbReference type="InterPro" id="IPR052998">
    <property type="entry name" value="Hetero-Diels-Alderase-like"/>
</dbReference>
<accession>A0A4Q4STY3</accession>
<keyword evidence="2" id="KW-1185">Reference proteome</keyword>
<evidence type="ECO:0000313" key="1">
    <source>
        <dbReference type="EMBL" id="RYO80832.1"/>
    </source>
</evidence>
<dbReference type="OrthoDB" id="5233393at2759"/>
<evidence type="ECO:0000313" key="2">
    <source>
        <dbReference type="Proteomes" id="UP000293360"/>
    </source>
</evidence>
<protein>
    <recommendedName>
        <fullName evidence="3">SMP-30/Gluconolactonase/LRE-like region domain-containing protein</fullName>
    </recommendedName>
</protein>
<sequence>MLNMAADDSVPEVVLVTQLPATTSWFESTCLRPNGKVLATRVDEPELYEFDPEQPDEPLRLVCTVPECNGLVYGCALKDCEDEYVVLTANIDMDAVSVVDSMLWRVAFDGKSDGQPSLTKLAALPDLGMAAQCVAVSARAVLIADARKACIWALDIPTGKTSILFEHETMLKAGDDDFFGICRIQILADHLWYTNESTGSLYRVPIVKDDSADGGLRIAGPVKTITDEIPNNDGLAITEDGTTAYIVNYVKGTLRQVKIDPATGESETREFMNDLVAPTTIELIHSRSTGKPKLVVICNGRNDITWMKDFSWSDIANISASETVTVTTEEVVE</sequence>
<dbReference type="AlphaFoldDB" id="A0A4Q4STY3"/>